<feature type="region of interest" description="Disordered" evidence="1">
    <location>
        <begin position="241"/>
        <end position="260"/>
    </location>
</feature>
<feature type="compositionally biased region" description="Basic and acidic residues" evidence="1">
    <location>
        <begin position="242"/>
        <end position="252"/>
    </location>
</feature>
<name>A0AAV1DKX9_OLDCO</name>
<evidence type="ECO:0000313" key="3">
    <source>
        <dbReference type="Proteomes" id="UP001161247"/>
    </source>
</evidence>
<gene>
    <name evidence="2" type="ORF">OLC1_LOCUS16555</name>
</gene>
<dbReference type="AlphaFoldDB" id="A0AAV1DKX9"/>
<evidence type="ECO:0000313" key="2">
    <source>
        <dbReference type="EMBL" id="CAI9108471.1"/>
    </source>
</evidence>
<dbReference type="PANTHER" id="PTHR33233:SF17">
    <property type="entry name" value="DUF4283 DOMAIN-CONTAINING PROTEIN"/>
    <property type="match status" value="1"/>
</dbReference>
<proteinExistence type="predicted"/>
<dbReference type="Proteomes" id="UP001161247">
    <property type="component" value="Chromosome 6"/>
</dbReference>
<organism evidence="2 3">
    <name type="scientific">Oldenlandia corymbosa var. corymbosa</name>
    <dbReference type="NCBI Taxonomy" id="529605"/>
    <lineage>
        <taxon>Eukaryota</taxon>
        <taxon>Viridiplantae</taxon>
        <taxon>Streptophyta</taxon>
        <taxon>Embryophyta</taxon>
        <taxon>Tracheophyta</taxon>
        <taxon>Spermatophyta</taxon>
        <taxon>Magnoliopsida</taxon>
        <taxon>eudicotyledons</taxon>
        <taxon>Gunneridae</taxon>
        <taxon>Pentapetalae</taxon>
        <taxon>asterids</taxon>
        <taxon>lamiids</taxon>
        <taxon>Gentianales</taxon>
        <taxon>Rubiaceae</taxon>
        <taxon>Rubioideae</taxon>
        <taxon>Spermacoceae</taxon>
        <taxon>Hedyotis-Oldenlandia complex</taxon>
        <taxon>Oldenlandia</taxon>
    </lineage>
</organism>
<protein>
    <submittedName>
        <fullName evidence="2">OLC1v1008068C1</fullName>
    </submittedName>
</protein>
<accession>A0AAV1DKX9</accession>
<reference evidence="2" key="1">
    <citation type="submission" date="2023-03" db="EMBL/GenBank/DDBJ databases">
        <authorList>
            <person name="Julca I."/>
        </authorList>
    </citation>
    <scope>NUCLEOTIDE SEQUENCE</scope>
</reference>
<dbReference type="EMBL" id="OX459123">
    <property type="protein sequence ID" value="CAI9108471.1"/>
    <property type="molecule type" value="Genomic_DNA"/>
</dbReference>
<sequence length="260" mass="29314">MSSRSDVGESSKVKGSSRQTILKQKDELSKLVAAIEGASAKLGGNLQFVPPQKVAGQAIYRMRSENVPVEAAFWESSVACFVLGSNPPVWLMEANFKKLWVRLGIDNVICLPSGIFVVREVERVPMWIQLHGLTIGYPITAYEFTCNWDRIQYARILVDMEITDSVPDKIVFEDEHGNVRTQKVGGSVIKVKRTHPEWRKVTPTKTLELKEKQPVEILRKDMSTVDPLREVVSKVLEVGDSQQEHEIDKGLQESKQQLPM</sequence>
<feature type="compositionally biased region" description="Basic and acidic residues" evidence="1">
    <location>
        <begin position="1"/>
        <end position="12"/>
    </location>
</feature>
<dbReference type="PANTHER" id="PTHR33233">
    <property type="entry name" value="ENDONUCLEASE/EXONUCLEASE/PHOSPHATASE"/>
    <property type="match status" value="1"/>
</dbReference>
<feature type="region of interest" description="Disordered" evidence="1">
    <location>
        <begin position="1"/>
        <end position="20"/>
    </location>
</feature>
<evidence type="ECO:0000256" key="1">
    <source>
        <dbReference type="SAM" id="MobiDB-lite"/>
    </source>
</evidence>
<keyword evidence="3" id="KW-1185">Reference proteome</keyword>